<dbReference type="AlphaFoldDB" id="A0ABD1CRZ6"/>
<evidence type="ECO:0000313" key="2">
    <source>
        <dbReference type="Proteomes" id="UP001562425"/>
    </source>
</evidence>
<dbReference type="InterPro" id="IPR009318">
    <property type="entry name" value="Gustatory_rcpt"/>
</dbReference>
<protein>
    <submittedName>
        <fullName evidence="1">Uncharacterized protein</fullName>
    </submittedName>
</protein>
<organism evidence="1 2">
    <name type="scientific">Culex pipiens pipiens</name>
    <name type="common">Northern house mosquito</name>
    <dbReference type="NCBI Taxonomy" id="38569"/>
    <lineage>
        <taxon>Eukaryota</taxon>
        <taxon>Metazoa</taxon>
        <taxon>Ecdysozoa</taxon>
        <taxon>Arthropoda</taxon>
        <taxon>Hexapoda</taxon>
        <taxon>Insecta</taxon>
        <taxon>Pterygota</taxon>
        <taxon>Neoptera</taxon>
        <taxon>Endopterygota</taxon>
        <taxon>Diptera</taxon>
        <taxon>Nematocera</taxon>
        <taxon>Culicoidea</taxon>
        <taxon>Culicidae</taxon>
        <taxon>Culicinae</taxon>
        <taxon>Culicini</taxon>
        <taxon>Culex</taxon>
        <taxon>Culex</taxon>
    </lineage>
</organism>
<comment type="caution">
    <text evidence="1">The sequence shown here is derived from an EMBL/GenBank/DDBJ whole genome shotgun (WGS) entry which is preliminary data.</text>
</comment>
<evidence type="ECO:0000313" key="1">
    <source>
        <dbReference type="EMBL" id="KAL1378564.1"/>
    </source>
</evidence>
<accession>A0ABD1CRZ6</accession>
<gene>
    <name evidence="1" type="ORF">pipiens_003963</name>
</gene>
<dbReference type="EMBL" id="JBEHCU010010245">
    <property type="protein sequence ID" value="KAL1378564.1"/>
    <property type="molecule type" value="Genomic_DNA"/>
</dbReference>
<reference evidence="1 2" key="1">
    <citation type="submission" date="2024-05" db="EMBL/GenBank/DDBJ databases">
        <title>Culex pipiens pipiens assembly and annotation.</title>
        <authorList>
            <person name="Alout H."/>
            <person name="Durand T."/>
        </authorList>
    </citation>
    <scope>NUCLEOTIDE SEQUENCE [LARGE SCALE GENOMIC DNA]</scope>
    <source>
        <strain evidence="1">HA-2024</strain>
        <tissue evidence="1">Whole body</tissue>
    </source>
</reference>
<proteinExistence type="predicted"/>
<sequence length="145" mass="16298">MVPNGANISDHPFRKTVLKWKIRSVAAVLLLLAFAEHLLSVANNVSNLRREVDYCNWTIRDPVKFFCVRTFSTAFHTVAYSLPVAAYNELTGTIITYELVMLSYRKDSSEQHSNNPSCDPCNDLGEDALLPAVFVVISTESQHCF</sequence>
<dbReference type="Proteomes" id="UP001562425">
    <property type="component" value="Unassembled WGS sequence"/>
</dbReference>
<name>A0ABD1CRZ6_CULPP</name>
<dbReference type="Pfam" id="PF06151">
    <property type="entry name" value="Trehalose_recp"/>
    <property type="match status" value="1"/>
</dbReference>
<keyword evidence="2" id="KW-1185">Reference proteome</keyword>